<dbReference type="EMBL" id="QDEB01015842">
    <property type="protein sequence ID" value="RZC41608.1"/>
    <property type="molecule type" value="Genomic_DNA"/>
</dbReference>
<evidence type="ECO:0000313" key="1">
    <source>
        <dbReference type="EMBL" id="RZC41608.1"/>
    </source>
</evidence>
<reference evidence="1 2" key="1">
    <citation type="submission" date="2017-03" db="EMBL/GenBank/DDBJ databases">
        <title>Genome of the blue death feigning beetle - Asbolus verrucosus.</title>
        <authorList>
            <person name="Rider S.D."/>
        </authorList>
    </citation>
    <scope>NUCLEOTIDE SEQUENCE [LARGE SCALE GENOMIC DNA]</scope>
    <source>
        <strain evidence="1">Butters</strain>
        <tissue evidence="1">Head and leg muscle</tissue>
    </source>
</reference>
<dbReference type="Pfam" id="PF08584">
    <property type="entry name" value="Ribonuc_P_40"/>
    <property type="match status" value="2"/>
</dbReference>
<name>A0A482WB67_ASBVE</name>
<dbReference type="GO" id="GO:0030681">
    <property type="term" value="C:multimeric ribonuclease P complex"/>
    <property type="evidence" value="ECO:0007669"/>
    <property type="project" value="TreeGrafter"/>
</dbReference>
<dbReference type="STRING" id="1661398.A0A482WB67"/>
<organism evidence="1 2">
    <name type="scientific">Asbolus verrucosus</name>
    <name type="common">Desert ironclad beetle</name>
    <dbReference type="NCBI Taxonomy" id="1661398"/>
    <lineage>
        <taxon>Eukaryota</taxon>
        <taxon>Metazoa</taxon>
        <taxon>Ecdysozoa</taxon>
        <taxon>Arthropoda</taxon>
        <taxon>Hexapoda</taxon>
        <taxon>Insecta</taxon>
        <taxon>Pterygota</taxon>
        <taxon>Neoptera</taxon>
        <taxon>Endopterygota</taxon>
        <taxon>Coleoptera</taxon>
        <taxon>Polyphaga</taxon>
        <taxon>Cucujiformia</taxon>
        <taxon>Tenebrionidae</taxon>
        <taxon>Pimeliinae</taxon>
        <taxon>Asbolus</taxon>
    </lineage>
</organism>
<dbReference type="PANTHER" id="PTHR15396">
    <property type="entry name" value="RIBONUCLEASE P PROTEIN SUBUNIT P40"/>
    <property type="match status" value="1"/>
</dbReference>
<dbReference type="Proteomes" id="UP000292052">
    <property type="component" value="Unassembled WGS sequence"/>
</dbReference>
<gene>
    <name evidence="1" type="ORF">BDFB_004333</name>
</gene>
<dbReference type="GO" id="GO:0000447">
    <property type="term" value="P:endonucleolytic cleavage in ITS1 to separate SSU-rRNA from 5.8S rRNA and LSU-rRNA from tricistronic rRNA transcript (SSU-rRNA, 5.8S rRNA, LSU-rRNA)"/>
    <property type="evidence" value="ECO:0007669"/>
    <property type="project" value="TreeGrafter"/>
</dbReference>
<sequence length="841" mass="95812">MLCPEVWNFKAPESSFSSQKLKPNESNHLSTVHSFIYNHLVSVILPDTFKVPESLTEALINDCDYYKLINVKLSEFVASDFINSFVNTGSLYVLSIDSRIDCDNCASITPSGQLILSLNKSSYQSLGLEGAVSHFHAKTGERYSKYNKIEACATMPKHRLVPTLQTLSLRGVGSLVISLSPPIVTKLQYYHDPQKIVTSLYRCLDCLNELLVSHVPYYLYDTMAVEVLHAVKGLIEKTKKTYYPHTNMSAFLTEMNVVVSLTEVVLNSHLKQIDFTEWPKIMRYVLYKNLGKMSGLEVLNLGSCTGGWRTSDYDKYIVEGITGMKHLRSLCLCFDCTDQVIQVIGDNCPTIQCLDVTSSRSVTDRSIPSLLKCTQLRELQLHRTSVTPLGLAQILNGLAKLQDIGRCDEFGNVIKNLHQNSNCGPYGLKKIQARGLSPENLRLLVDMFPKVEFINLFHDEQITDLTILTSLDNLKELKLLSCAFYGDYLKQLLEVRGSNITSLHLEHAEEIDLNVLIDISQFCPRLKSLVLYNCDFMDSLAINPNKLKIQPFQSLEKLFWVVDCARNHLEFILLHAVNILNILTVNAMKNLEELRILYSSDMNMRTVELLLASCTNLKVLSELESWQVVTVDLKLKHFKPGKPNYERTKKCLEQLEQNFIVTWEPPNETVCPSSVAKYFHDRGYETKLCEIKHTTHTLYTVKIPSIEEDNHYDIVEWLGIVALEADLINNGPDCYLSTYETPEPNQEVGQVKFLQWRGLFTANQVVRLYQQLRKLDNPSWLAMYVQGFSDSPIAWKGEEHHFYANGDNGYVFLLNNDGSLISCIQKCSKKRYCNKRKRKSS</sequence>
<dbReference type="InterPro" id="IPR032675">
    <property type="entry name" value="LRR_dom_sf"/>
</dbReference>
<dbReference type="GO" id="GO:0004526">
    <property type="term" value="F:ribonuclease P activity"/>
    <property type="evidence" value="ECO:0007669"/>
    <property type="project" value="TreeGrafter"/>
</dbReference>
<comment type="caution">
    <text evidence="1">The sequence shown here is derived from an EMBL/GenBank/DDBJ whole genome shotgun (WGS) entry which is preliminary data.</text>
</comment>
<dbReference type="GO" id="GO:0000171">
    <property type="term" value="F:ribonuclease MRP activity"/>
    <property type="evidence" value="ECO:0007669"/>
    <property type="project" value="TreeGrafter"/>
</dbReference>
<dbReference type="GO" id="GO:0001682">
    <property type="term" value="P:tRNA 5'-leader removal"/>
    <property type="evidence" value="ECO:0007669"/>
    <property type="project" value="InterPro"/>
</dbReference>
<dbReference type="SUPFAM" id="SSF52047">
    <property type="entry name" value="RNI-like"/>
    <property type="match status" value="1"/>
</dbReference>
<dbReference type="AlphaFoldDB" id="A0A482WB67"/>
<dbReference type="PANTHER" id="PTHR15396:SF1">
    <property type="entry name" value="RIBONUCLEASE P PROTEIN SUBUNIT P40"/>
    <property type="match status" value="1"/>
</dbReference>
<dbReference type="OrthoDB" id="63112at2759"/>
<dbReference type="GO" id="GO:0000172">
    <property type="term" value="C:ribonuclease MRP complex"/>
    <property type="evidence" value="ECO:0007669"/>
    <property type="project" value="TreeGrafter"/>
</dbReference>
<dbReference type="Gene3D" id="3.80.10.10">
    <property type="entry name" value="Ribonuclease Inhibitor"/>
    <property type="match status" value="2"/>
</dbReference>
<dbReference type="InterPro" id="IPR013893">
    <property type="entry name" value="RNase_P_Rpp40"/>
</dbReference>
<keyword evidence="2" id="KW-1185">Reference proteome</keyword>
<accession>A0A482WB67</accession>
<proteinExistence type="predicted"/>
<evidence type="ECO:0000313" key="2">
    <source>
        <dbReference type="Proteomes" id="UP000292052"/>
    </source>
</evidence>
<protein>
    <submittedName>
        <fullName evidence="1">Ribonuc P 40 domain containing protein</fullName>
    </submittedName>
</protein>